<sequence>MNDAHDKGADSYRSFLLLNEIAGEESLSQRDLARRLGIALGLVNSYLKNLVAKGYVRVKEFPANRYAYLLTPQGIAEKSRLAYQHLSSFTTLYRVARQDFLLLFRRLKEEGVERVAFCGVDEVAEIAFLSLRETGIELALVMDAEGEGGEFFGKPVLSIPHGLLAGNHRIIITSFKRHGPLRDELVRRGAPPETIHCAVSADIATMTLSTEGL</sequence>
<gene>
    <name evidence="1" type="ORF">GPICK_13290</name>
</gene>
<name>A0A0B5BGB8_9BACT</name>
<evidence type="ECO:0000313" key="1">
    <source>
        <dbReference type="EMBL" id="AJE04199.1"/>
    </source>
</evidence>
<dbReference type="STRING" id="345632.GPICK_13290"/>
<accession>A0A0B5BGB8</accession>
<dbReference type="RefSeq" id="WP_039743982.1">
    <property type="nucleotide sequence ID" value="NZ_CP009788.1"/>
</dbReference>
<dbReference type="SUPFAM" id="SSF46785">
    <property type="entry name" value="Winged helix' DNA-binding domain"/>
    <property type="match status" value="1"/>
</dbReference>
<dbReference type="HOGENOM" id="CLU_098264_0_0_7"/>
<proteinExistence type="predicted"/>
<reference evidence="1 2" key="1">
    <citation type="journal article" date="2015" name="Genome Announc.">
        <title>Complete Genome of Geobacter pickeringii G13T, a Metal-Reducing Isolate from Sedimentary Kaolin Deposits.</title>
        <authorList>
            <person name="Badalamenti J.P."/>
            <person name="Bond D.R."/>
        </authorList>
    </citation>
    <scope>NUCLEOTIDE SEQUENCE [LARGE SCALE GENOMIC DNA]</scope>
    <source>
        <strain evidence="1 2">G13</strain>
    </source>
</reference>
<dbReference type="OrthoDB" id="8537236at2"/>
<dbReference type="EMBL" id="CP009788">
    <property type="protein sequence ID" value="AJE04199.1"/>
    <property type="molecule type" value="Genomic_DNA"/>
</dbReference>
<dbReference type="AlphaFoldDB" id="A0A0B5BGB8"/>
<evidence type="ECO:0000313" key="2">
    <source>
        <dbReference type="Proteomes" id="UP000057609"/>
    </source>
</evidence>
<dbReference type="KEGG" id="gpi:GPICK_13290"/>
<organism evidence="1 2">
    <name type="scientific">Geobacter pickeringii</name>
    <dbReference type="NCBI Taxonomy" id="345632"/>
    <lineage>
        <taxon>Bacteria</taxon>
        <taxon>Pseudomonadati</taxon>
        <taxon>Thermodesulfobacteriota</taxon>
        <taxon>Desulfuromonadia</taxon>
        <taxon>Geobacterales</taxon>
        <taxon>Geobacteraceae</taxon>
        <taxon>Geobacter</taxon>
    </lineage>
</organism>
<protein>
    <submittedName>
        <fullName evidence="1">Transcriptional regulator</fullName>
    </submittedName>
</protein>
<dbReference type="Proteomes" id="UP000057609">
    <property type="component" value="Chromosome"/>
</dbReference>
<keyword evidence="2" id="KW-1185">Reference proteome</keyword>
<dbReference type="InterPro" id="IPR036388">
    <property type="entry name" value="WH-like_DNA-bd_sf"/>
</dbReference>
<dbReference type="Gene3D" id="1.10.10.10">
    <property type="entry name" value="Winged helix-like DNA-binding domain superfamily/Winged helix DNA-binding domain"/>
    <property type="match status" value="1"/>
</dbReference>
<dbReference type="Pfam" id="PF13412">
    <property type="entry name" value="HTH_24"/>
    <property type="match status" value="1"/>
</dbReference>
<dbReference type="InterPro" id="IPR036390">
    <property type="entry name" value="WH_DNA-bd_sf"/>
</dbReference>